<evidence type="ECO:0000313" key="10">
    <source>
        <dbReference type="Proteomes" id="UP000803884"/>
    </source>
</evidence>
<dbReference type="Pfam" id="PF13886">
    <property type="entry name" value="TM7S3_TM198"/>
    <property type="match status" value="1"/>
</dbReference>
<feature type="chain" id="PRO_5044298801" description="TM7S3/TM198-like domain-containing protein" evidence="7">
    <location>
        <begin position="23"/>
        <end position="1087"/>
    </location>
</feature>
<feature type="compositionally biased region" description="Acidic residues" evidence="5">
    <location>
        <begin position="626"/>
        <end position="638"/>
    </location>
</feature>
<feature type="region of interest" description="Disordered" evidence="5">
    <location>
        <begin position="876"/>
        <end position="953"/>
    </location>
</feature>
<feature type="compositionally biased region" description="Polar residues" evidence="5">
    <location>
        <begin position="658"/>
        <end position="667"/>
    </location>
</feature>
<feature type="compositionally biased region" description="Polar residues" evidence="5">
    <location>
        <begin position="960"/>
        <end position="974"/>
    </location>
</feature>
<sequence>MQFRQYISSVVVALCVAEGVLGKDGYRQRRVESDVKDVDDTASPVVPTMANADTKPFSVQEDDVEHQFATHPSDEHETESLSSSESTLYIDEMDPTPIEAGLFIRQEEAEAIPTPDPNALPIEPRITPALGIAGAIMLGTGVALCLIGIKKQWLHVFLSTAYLASLAVTVLIIYVMDPEHSDAIQGAYVVAAVVTGLIFGSVSLVFQEVTDGLGCMLGSFCFAMWLLVLAPGGIIHSTPGRGVLIGVITVVGFALSFSHYTRMYGIICCTSFAGSTIIMLGVDCFSRAGLKEFWLYLWDLNDKQFPLDTTTYPITRGIRVEIACIIVVFLFGLVSQFKLWTVVKARRAKHEEARQQAEQERAEAEAAVGRDIEANTERERAQWEAVYGEKRGSRTHTDSGVGSSVETFGKEQYSVREREVDPIELSDIAEVQSPPLSGSEDKAVPQDAEANGETVDGATVEDSKSGRTSHDSSRYSNDDNAETLEDADKLEDSNKAYAPGAPEVVPLPFRVPTEDDEQQRDQDQQSEAAKTEQARPESEVVPIPLRMHSLMKLNEEYAARANHRQDDQASSIAATADDIAMLGDDLPGAMSKRQSMISQGPDNVNATTTARSEHGHSRQPSAASEPDLEDALDEDDDEALPREPVTIDANAVPIASAPTEQQSTSGKSIRRLSDATKAAGPEASSDGHPGSVSESMVHQLPPKLSKIALTYRTNEWAKHIADADHPEADDAELARPSSPGVQVDTQFPEEVAKPVDAEALQQTNAPPVEQQEPPRKSSKASRKSQRSSRHSEPANNLNRASSTQSATPPYAFNHSSSQVSLNRQDSASSTPARPKMGSMRKSSMPLTTQTLVESPVEDSTETFQQNDFQPLTNVYAEPSGNASASNLLDERNKMLQRRPTTISFNGFRSTPTLGLMSGAIPEDQAHSPEQPTHGFTTPTQHSPPLPASGADDENMTLSQRRSLMHSQSATTTPTHKPRASIMSTLTYDSHQPARQPSTNTAQQSARLNQWRQTLQADAQAKQPPRAVESHARQSMLDDRKQSEMRLARRKEETERRQSAIDDAMRRGHLDGAHRDALRRMQAKANKD</sequence>
<feature type="compositionally biased region" description="Polar residues" evidence="5">
    <location>
        <begin position="927"/>
        <end position="940"/>
    </location>
</feature>
<feature type="transmembrane region" description="Helical" evidence="6">
    <location>
        <begin position="129"/>
        <end position="149"/>
    </location>
</feature>
<feature type="compositionally biased region" description="Polar residues" evidence="5">
    <location>
        <begin position="793"/>
        <end position="831"/>
    </location>
</feature>
<feature type="compositionally biased region" description="Basic and acidic residues" evidence="5">
    <location>
        <begin position="519"/>
        <end position="538"/>
    </location>
</feature>
<keyword evidence="3 6" id="KW-1133">Transmembrane helix</keyword>
<evidence type="ECO:0000259" key="8">
    <source>
        <dbReference type="Pfam" id="PF13886"/>
    </source>
</evidence>
<dbReference type="AlphaFoldDB" id="A0AB34L5A0"/>
<feature type="compositionally biased region" description="Basic and acidic residues" evidence="5">
    <location>
        <begin position="461"/>
        <end position="477"/>
    </location>
</feature>
<dbReference type="RefSeq" id="XP_069233763.1">
    <property type="nucleotide sequence ID" value="XM_069369182.1"/>
</dbReference>
<evidence type="ECO:0000256" key="1">
    <source>
        <dbReference type="ARBA" id="ARBA00004141"/>
    </source>
</evidence>
<reference evidence="9 10" key="1">
    <citation type="journal article" date="2020" name="Microbiol. Resour. Announc.">
        <title>Draft Genome Sequence of a Cladosporium Species Isolated from the Mesophotic Ascidian Didemnum maculosum.</title>
        <authorList>
            <person name="Gioti A."/>
            <person name="Siaperas R."/>
            <person name="Nikolaivits E."/>
            <person name="Le Goff G."/>
            <person name="Ouazzani J."/>
            <person name="Kotoulas G."/>
            <person name="Topakas E."/>
        </authorList>
    </citation>
    <scope>NUCLEOTIDE SEQUENCE [LARGE SCALE GENOMIC DNA]</scope>
    <source>
        <strain evidence="9 10">TM138-S3</strain>
    </source>
</reference>
<proteinExistence type="predicted"/>
<feature type="region of interest" description="Disordered" evidence="5">
    <location>
        <begin position="960"/>
        <end position="979"/>
    </location>
</feature>
<feature type="transmembrane region" description="Helical" evidence="6">
    <location>
        <begin position="264"/>
        <end position="282"/>
    </location>
</feature>
<feature type="transmembrane region" description="Helical" evidence="6">
    <location>
        <begin position="213"/>
        <end position="234"/>
    </location>
</feature>
<evidence type="ECO:0000256" key="7">
    <source>
        <dbReference type="SAM" id="SignalP"/>
    </source>
</evidence>
<keyword evidence="10" id="KW-1185">Reference proteome</keyword>
<comment type="subcellular location">
    <subcellularLocation>
        <location evidence="1">Membrane</location>
        <topology evidence="1">Multi-pass membrane protein</topology>
    </subcellularLocation>
</comment>
<feature type="compositionally biased region" description="Polar residues" evidence="5">
    <location>
        <begin position="898"/>
        <end position="912"/>
    </location>
</feature>
<dbReference type="InterPro" id="IPR025256">
    <property type="entry name" value="TM7S3/TM198-like_dom"/>
</dbReference>
<feature type="compositionally biased region" description="Basic and acidic residues" evidence="5">
    <location>
        <begin position="65"/>
        <end position="79"/>
    </location>
</feature>
<feature type="domain" description="TM7S3/TM198-like" evidence="8">
    <location>
        <begin position="134"/>
        <end position="337"/>
    </location>
</feature>
<dbReference type="EMBL" id="JAAQHG020000002">
    <property type="protein sequence ID" value="KAL1590658.1"/>
    <property type="molecule type" value="Genomic_DNA"/>
</dbReference>
<feature type="region of interest" description="Disordered" evidence="5">
    <location>
        <begin position="34"/>
        <end position="86"/>
    </location>
</feature>
<dbReference type="GO" id="GO:0016020">
    <property type="term" value="C:membrane"/>
    <property type="evidence" value="ECO:0007669"/>
    <property type="project" value="UniProtKB-SubCell"/>
</dbReference>
<feature type="compositionally biased region" description="Basic residues" evidence="5">
    <location>
        <begin position="776"/>
        <end position="788"/>
    </location>
</feature>
<keyword evidence="7" id="KW-0732">Signal</keyword>
<feature type="compositionally biased region" description="Basic and acidic residues" evidence="5">
    <location>
        <begin position="354"/>
        <end position="397"/>
    </location>
</feature>
<accession>A0AB34L5A0</accession>
<feature type="region of interest" description="Disordered" evidence="5">
    <location>
        <begin position="583"/>
        <end position="700"/>
    </location>
</feature>
<name>A0AB34L5A0_9PEZI</name>
<feature type="compositionally biased region" description="Basic and acidic residues" evidence="5">
    <location>
        <begin position="1027"/>
        <end position="1087"/>
    </location>
</feature>
<organism evidence="9 10">
    <name type="scientific">Cladosporium halotolerans</name>
    <dbReference type="NCBI Taxonomy" id="1052096"/>
    <lineage>
        <taxon>Eukaryota</taxon>
        <taxon>Fungi</taxon>
        <taxon>Dikarya</taxon>
        <taxon>Ascomycota</taxon>
        <taxon>Pezizomycotina</taxon>
        <taxon>Dothideomycetes</taxon>
        <taxon>Dothideomycetidae</taxon>
        <taxon>Cladosporiales</taxon>
        <taxon>Cladosporiaceae</taxon>
        <taxon>Cladosporium</taxon>
    </lineage>
</organism>
<evidence type="ECO:0000256" key="5">
    <source>
        <dbReference type="SAM" id="MobiDB-lite"/>
    </source>
</evidence>
<protein>
    <recommendedName>
        <fullName evidence="8">TM7S3/TM198-like domain-containing protein</fullName>
    </recommendedName>
</protein>
<feature type="compositionally biased region" description="Polar residues" evidence="5">
    <location>
        <begin position="592"/>
        <end position="610"/>
    </location>
</feature>
<evidence type="ECO:0000256" key="3">
    <source>
        <dbReference type="ARBA" id="ARBA00022989"/>
    </source>
</evidence>
<feature type="transmembrane region" description="Helical" evidence="6">
    <location>
        <begin position="156"/>
        <end position="175"/>
    </location>
</feature>
<feature type="transmembrane region" description="Helical" evidence="6">
    <location>
        <begin position="240"/>
        <end position="257"/>
    </location>
</feature>
<evidence type="ECO:0000256" key="2">
    <source>
        <dbReference type="ARBA" id="ARBA00022692"/>
    </source>
</evidence>
<comment type="caution">
    <text evidence="9">The sequence shown here is derived from an EMBL/GenBank/DDBJ whole genome shotgun (WGS) entry which is preliminary data.</text>
</comment>
<feature type="region of interest" description="Disordered" evidence="5">
    <location>
        <begin position="720"/>
        <end position="863"/>
    </location>
</feature>
<dbReference type="PANTHER" id="PTHR39469:SF1">
    <property type="entry name" value="DUF4203 DOMAIN-CONTAINING PROTEIN"/>
    <property type="match status" value="1"/>
</dbReference>
<feature type="compositionally biased region" description="Polar residues" evidence="5">
    <location>
        <begin position="840"/>
        <end position="852"/>
    </location>
</feature>
<evidence type="ECO:0000256" key="6">
    <source>
        <dbReference type="SAM" id="Phobius"/>
    </source>
</evidence>
<feature type="signal peptide" evidence="7">
    <location>
        <begin position="1"/>
        <end position="22"/>
    </location>
</feature>
<dbReference type="GeneID" id="96002020"/>
<feature type="region of interest" description="Disordered" evidence="5">
    <location>
        <begin position="1015"/>
        <end position="1087"/>
    </location>
</feature>
<keyword evidence="4 6" id="KW-0472">Membrane</keyword>
<feature type="region of interest" description="Disordered" evidence="5">
    <location>
        <begin position="354"/>
        <end position="545"/>
    </location>
</feature>
<keyword evidence="2 6" id="KW-0812">Transmembrane</keyword>
<dbReference type="PANTHER" id="PTHR39469">
    <property type="entry name" value="CHROMOSOME 1, WHOLE GENOME SHOTGUN SEQUENCE"/>
    <property type="match status" value="1"/>
</dbReference>
<evidence type="ECO:0000256" key="4">
    <source>
        <dbReference type="ARBA" id="ARBA00023136"/>
    </source>
</evidence>
<gene>
    <name evidence="9" type="ORF">WHR41_00576</name>
</gene>
<feature type="transmembrane region" description="Helical" evidence="6">
    <location>
        <begin position="187"/>
        <end position="206"/>
    </location>
</feature>
<evidence type="ECO:0000313" key="9">
    <source>
        <dbReference type="EMBL" id="KAL1590658.1"/>
    </source>
</evidence>
<dbReference type="Proteomes" id="UP000803884">
    <property type="component" value="Unassembled WGS sequence"/>
</dbReference>